<gene>
    <name evidence="1" type="ORF">UW62_C0022G0004</name>
</gene>
<name>A0A0G1J8F7_9BACT</name>
<protein>
    <submittedName>
        <fullName evidence="1">Uncharacterized protein</fullName>
    </submittedName>
</protein>
<sequence length="99" mass="11421">MENSHEKAQLDIHTSNLRLISRQIDGCGGQEQARKKIEAISLSPKIEKDDRLKRLIEIHCINIVHLENQLASEKNNNKLPDEVLRNMIQEEQNNIDSLI</sequence>
<dbReference type="AlphaFoldDB" id="A0A0G1J8F7"/>
<dbReference type="Proteomes" id="UP000034604">
    <property type="component" value="Unassembled WGS sequence"/>
</dbReference>
<reference evidence="1 2" key="1">
    <citation type="journal article" date="2015" name="Nature">
        <title>rRNA introns, odd ribosomes, and small enigmatic genomes across a large radiation of phyla.</title>
        <authorList>
            <person name="Brown C.T."/>
            <person name="Hug L.A."/>
            <person name="Thomas B.C."/>
            <person name="Sharon I."/>
            <person name="Castelle C.J."/>
            <person name="Singh A."/>
            <person name="Wilkins M.J."/>
            <person name="Williams K.H."/>
            <person name="Banfield J.F."/>
        </authorList>
    </citation>
    <scope>NUCLEOTIDE SEQUENCE [LARGE SCALE GENOMIC DNA]</scope>
</reference>
<proteinExistence type="predicted"/>
<evidence type="ECO:0000313" key="2">
    <source>
        <dbReference type="Proteomes" id="UP000034604"/>
    </source>
</evidence>
<accession>A0A0G1J8F7</accession>
<comment type="caution">
    <text evidence="1">The sequence shown here is derived from an EMBL/GenBank/DDBJ whole genome shotgun (WGS) entry which is preliminary data.</text>
</comment>
<organism evidence="1 2">
    <name type="scientific">Candidatus Collierbacteria bacterium GW2011_GWB1_44_35</name>
    <dbReference type="NCBI Taxonomy" id="1618383"/>
    <lineage>
        <taxon>Bacteria</taxon>
        <taxon>Candidatus Collieribacteriota</taxon>
    </lineage>
</organism>
<evidence type="ECO:0000313" key="1">
    <source>
        <dbReference type="EMBL" id="KKT67565.1"/>
    </source>
</evidence>
<dbReference type="EMBL" id="LCJA01000022">
    <property type="protein sequence ID" value="KKT67565.1"/>
    <property type="molecule type" value="Genomic_DNA"/>
</dbReference>